<accession>A0ABV0ZJM2</accession>
<feature type="compositionally biased region" description="Polar residues" evidence="1">
    <location>
        <begin position="63"/>
        <end position="76"/>
    </location>
</feature>
<dbReference type="Proteomes" id="UP001469553">
    <property type="component" value="Unassembled WGS sequence"/>
</dbReference>
<sequence>MRLEVSADICSHSPKDRGPAAATAEMLQAEREGFTRGLLTNNETLQPPDPDPDPGRHRERSGVTHQANAAPMWSSQDVQMSFPSQTLEKCGNCSQHQWKPDRSAWKQMAATVNPEPADSAHPSTLSCFQSVKM</sequence>
<proteinExistence type="predicted"/>
<dbReference type="EMBL" id="JAHRIP010065878">
    <property type="protein sequence ID" value="MEQ2305765.1"/>
    <property type="molecule type" value="Genomic_DNA"/>
</dbReference>
<feature type="region of interest" description="Disordered" evidence="1">
    <location>
        <begin position="104"/>
        <end position="133"/>
    </location>
</feature>
<feature type="compositionally biased region" description="Basic and acidic residues" evidence="1">
    <location>
        <begin position="53"/>
        <end position="62"/>
    </location>
</feature>
<feature type="region of interest" description="Disordered" evidence="1">
    <location>
        <begin position="1"/>
        <end position="76"/>
    </location>
</feature>
<organism evidence="2 3">
    <name type="scientific">Ameca splendens</name>
    <dbReference type="NCBI Taxonomy" id="208324"/>
    <lineage>
        <taxon>Eukaryota</taxon>
        <taxon>Metazoa</taxon>
        <taxon>Chordata</taxon>
        <taxon>Craniata</taxon>
        <taxon>Vertebrata</taxon>
        <taxon>Euteleostomi</taxon>
        <taxon>Actinopterygii</taxon>
        <taxon>Neopterygii</taxon>
        <taxon>Teleostei</taxon>
        <taxon>Neoteleostei</taxon>
        <taxon>Acanthomorphata</taxon>
        <taxon>Ovalentaria</taxon>
        <taxon>Atherinomorphae</taxon>
        <taxon>Cyprinodontiformes</taxon>
        <taxon>Goodeidae</taxon>
        <taxon>Ameca</taxon>
    </lineage>
</organism>
<protein>
    <submittedName>
        <fullName evidence="2">Uncharacterized protein</fullName>
    </submittedName>
</protein>
<evidence type="ECO:0000313" key="2">
    <source>
        <dbReference type="EMBL" id="MEQ2305765.1"/>
    </source>
</evidence>
<evidence type="ECO:0000256" key="1">
    <source>
        <dbReference type="SAM" id="MobiDB-lite"/>
    </source>
</evidence>
<keyword evidence="3" id="KW-1185">Reference proteome</keyword>
<comment type="caution">
    <text evidence="2">The sequence shown here is derived from an EMBL/GenBank/DDBJ whole genome shotgun (WGS) entry which is preliminary data.</text>
</comment>
<feature type="compositionally biased region" description="Polar residues" evidence="1">
    <location>
        <begin position="121"/>
        <end position="133"/>
    </location>
</feature>
<evidence type="ECO:0000313" key="3">
    <source>
        <dbReference type="Proteomes" id="UP001469553"/>
    </source>
</evidence>
<reference evidence="2 3" key="1">
    <citation type="submission" date="2021-06" db="EMBL/GenBank/DDBJ databases">
        <authorList>
            <person name="Palmer J.M."/>
        </authorList>
    </citation>
    <scope>NUCLEOTIDE SEQUENCE [LARGE SCALE GENOMIC DNA]</scope>
    <source>
        <strain evidence="2 3">AS_MEX2019</strain>
        <tissue evidence="2">Muscle</tissue>
    </source>
</reference>
<name>A0ABV0ZJM2_9TELE</name>
<gene>
    <name evidence="2" type="ORF">AMECASPLE_001386</name>
</gene>